<dbReference type="InterPro" id="IPR009908">
    <property type="entry name" value="Methylamine_util_MauE"/>
</dbReference>
<dbReference type="Proteomes" id="UP001164965">
    <property type="component" value="Chromosome"/>
</dbReference>
<dbReference type="Pfam" id="PF07291">
    <property type="entry name" value="MauE"/>
    <property type="match status" value="1"/>
</dbReference>
<proteinExistence type="predicted"/>
<keyword evidence="2 5" id="KW-0812">Transmembrane</keyword>
<name>A0ABY6NZY5_9NOCA</name>
<evidence type="ECO:0000313" key="8">
    <source>
        <dbReference type="Proteomes" id="UP001164965"/>
    </source>
</evidence>
<evidence type="ECO:0000256" key="3">
    <source>
        <dbReference type="ARBA" id="ARBA00022989"/>
    </source>
</evidence>
<evidence type="ECO:0000256" key="4">
    <source>
        <dbReference type="ARBA" id="ARBA00023136"/>
    </source>
</evidence>
<dbReference type="RefSeq" id="WP_265383076.1">
    <property type="nucleotide sequence ID" value="NZ_CP110615.1"/>
</dbReference>
<feature type="domain" description="Thioredoxin" evidence="6">
    <location>
        <begin position="174"/>
        <end position="315"/>
    </location>
</feature>
<gene>
    <name evidence="7" type="ORF">RHODO2019_00155</name>
</gene>
<organism evidence="7 8">
    <name type="scientific">Rhodococcus antarcticus</name>
    <dbReference type="NCBI Taxonomy" id="2987751"/>
    <lineage>
        <taxon>Bacteria</taxon>
        <taxon>Bacillati</taxon>
        <taxon>Actinomycetota</taxon>
        <taxon>Actinomycetes</taxon>
        <taxon>Mycobacteriales</taxon>
        <taxon>Nocardiaceae</taxon>
        <taxon>Rhodococcus</taxon>
    </lineage>
</organism>
<protein>
    <recommendedName>
        <fullName evidence="6">Thioredoxin domain-containing protein</fullName>
    </recommendedName>
</protein>
<accession>A0ABY6NZY5</accession>
<feature type="transmembrane region" description="Helical" evidence="5">
    <location>
        <begin position="111"/>
        <end position="130"/>
    </location>
</feature>
<sequence>MTEVILLARVVLMAVLVLSATAKLLDRPGTLGAVVAFGVPARLVPAVAAGLPAFELGGAALLLGPGTVGRTGSMLVGLLLLVLTAAVVRTLRAGTSVDCHCFGQLGAGPAGWGTVARNALLVVLAVLGAAQLSSAPAALADLGAGVLAGLVLVLVVAAAVAVAVRGDGRAPLPTASPTEVPMVTLPDLDGVEVSLADVVADGLPALVVFTRPGCGGCGELLPELERWQNDEGPVHVVVVGSGSLADNRAEAAANPGLRVLLQQAGWVTDRFAIAFNPGAVLVGADGAVLGEPVYGPDAVRENYAVVRDGLLEQGHTARRAVEAHR</sequence>
<dbReference type="InterPro" id="IPR036249">
    <property type="entry name" value="Thioredoxin-like_sf"/>
</dbReference>
<evidence type="ECO:0000259" key="6">
    <source>
        <dbReference type="PROSITE" id="PS51352"/>
    </source>
</evidence>
<feature type="transmembrane region" description="Helical" evidence="5">
    <location>
        <begin position="43"/>
        <end position="63"/>
    </location>
</feature>
<evidence type="ECO:0000256" key="1">
    <source>
        <dbReference type="ARBA" id="ARBA00004141"/>
    </source>
</evidence>
<keyword evidence="3 5" id="KW-1133">Transmembrane helix</keyword>
<evidence type="ECO:0000256" key="5">
    <source>
        <dbReference type="SAM" id="Phobius"/>
    </source>
</evidence>
<evidence type="ECO:0000313" key="7">
    <source>
        <dbReference type="EMBL" id="UZJ24970.1"/>
    </source>
</evidence>
<reference evidence="7" key="1">
    <citation type="submission" date="2022-10" db="EMBL/GenBank/DDBJ databases">
        <title>Rhodococcus sp.75.</title>
        <authorList>
            <person name="Sun M."/>
        </authorList>
    </citation>
    <scope>NUCLEOTIDE SEQUENCE</scope>
    <source>
        <strain evidence="7">75</strain>
    </source>
</reference>
<dbReference type="InterPro" id="IPR013766">
    <property type="entry name" value="Thioredoxin_domain"/>
</dbReference>
<comment type="subcellular location">
    <subcellularLocation>
        <location evidence="1">Membrane</location>
        <topology evidence="1">Multi-pass membrane protein</topology>
    </subcellularLocation>
</comment>
<dbReference type="PROSITE" id="PS51352">
    <property type="entry name" value="THIOREDOXIN_2"/>
    <property type="match status" value="1"/>
</dbReference>
<keyword evidence="8" id="KW-1185">Reference proteome</keyword>
<feature type="transmembrane region" description="Helical" evidence="5">
    <location>
        <begin position="75"/>
        <end position="91"/>
    </location>
</feature>
<feature type="transmembrane region" description="Helical" evidence="5">
    <location>
        <begin position="142"/>
        <end position="164"/>
    </location>
</feature>
<keyword evidence="4 5" id="KW-0472">Membrane</keyword>
<dbReference type="Gene3D" id="3.40.30.10">
    <property type="entry name" value="Glutaredoxin"/>
    <property type="match status" value="1"/>
</dbReference>
<dbReference type="SUPFAM" id="SSF52833">
    <property type="entry name" value="Thioredoxin-like"/>
    <property type="match status" value="1"/>
</dbReference>
<evidence type="ECO:0000256" key="2">
    <source>
        <dbReference type="ARBA" id="ARBA00022692"/>
    </source>
</evidence>
<dbReference type="EMBL" id="CP110615">
    <property type="protein sequence ID" value="UZJ24970.1"/>
    <property type="molecule type" value="Genomic_DNA"/>
</dbReference>